<protein>
    <recommendedName>
        <fullName evidence="4">Secreted protein</fullName>
    </recommendedName>
</protein>
<dbReference type="Proteomes" id="UP000765845">
    <property type="component" value="Unassembled WGS sequence"/>
</dbReference>
<reference evidence="2 3" key="1">
    <citation type="submission" date="2020-04" db="EMBL/GenBank/DDBJ databases">
        <authorList>
            <person name="Yoon J."/>
        </authorList>
    </citation>
    <scope>NUCLEOTIDE SEQUENCE [LARGE SCALE GENOMIC DNA]</scope>
    <source>
        <strain evidence="2 3">KMU-166</strain>
    </source>
</reference>
<evidence type="ECO:0000313" key="2">
    <source>
        <dbReference type="EMBL" id="NKI17141.1"/>
    </source>
</evidence>
<feature type="region of interest" description="Disordered" evidence="1">
    <location>
        <begin position="37"/>
        <end position="64"/>
    </location>
</feature>
<accession>A0ABX1GDY4</accession>
<feature type="compositionally biased region" description="Acidic residues" evidence="1">
    <location>
        <begin position="39"/>
        <end position="64"/>
    </location>
</feature>
<proteinExistence type="predicted"/>
<keyword evidence="3" id="KW-1185">Reference proteome</keyword>
<name>A0ABX1GDY4_9GAMM</name>
<dbReference type="EMBL" id="JAAWWK010000002">
    <property type="protein sequence ID" value="NKI17141.1"/>
    <property type="molecule type" value="Genomic_DNA"/>
</dbReference>
<sequence>MTTINDLLRKLPLSRLLLAITLGLGSMSLLTACDRDEGPMEETAESFDEGAEEISDEIDDHTTN</sequence>
<evidence type="ECO:0000313" key="3">
    <source>
        <dbReference type="Proteomes" id="UP000765845"/>
    </source>
</evidence>
<evidence type="ECO:0008006" key="4">
    <source>
        <dbReference type="Google" id="ProtNLM"/>
    </source>
</evidence>
<comment type="caution">
    <text evidence="2">The sequence shown here is derived from an EMBL/GenBank/DDBJ whole genome shotgun (WGS) entry which is preliminary data.</text>
</comment>
<evidence type="ECO:0000256" key="1">
    <source>
        <dbReference type="SAM" id="MobiDB-lite"/>
    </source>
</evidence>
<dbReference type="RefSeq" id="WP_168449166.1">
    <property type="nucleotide sequence ID" value="NZ_JAAWWK010000002.1"/>
</dbReference>
<gene>
    <name evidence="2" type="ORF">HCU74_06860</name>
</gene>
<organism evidence="2 3">
    <name type="scientific">Spongiibacter thalassae</name>
    <dbReference type="NCBI Taxonomy" id="2721624"/>
    <lineage>
        <taxon>Bacteria</taxon>
        <taxon>Pseudomonadati</taxon>
        <taxon>Pseudomonadota</taxon>
        <taxon>Gammaproteobacteria</taxon>
        <taxon>Cellvibrionales</taxon>
        <taxon>Spongiibacteraceae</taxon>
        <taxon>Spongiibacter</taxon>
    </lineage>
</organism>